<keyword evidence="2" id="KW-1185">Reference proteome</keyword>
<dbReference type="OrthoDB" id="8775810at2759"/>
<name>A0A4C1T178_EUMVA</name>
<comment type="caution">
    <text evidence="1">The sequence shown here is derived from an EMBL/GenBank/DDBJ whole genome shotgun (WGS) entry which is preliminary data.</text>
</comment>
<gene>
    <name evidence="1" type="ORF">EVAR_78713_1</name>
</gene>
<dbReference type="AlphaFoldDB" id="A0A4C1T178"/>
<sequence length="130" mass="14229">MEYDSVKLNVEQIGLKSVEFADFAVTPQSFMDSCLYDLKEYECGVRMRELHDNCLLYANFQLEGALRIANFSGGGSAVSSKVDALGSMLSTAKLTSESLTLARLTDTPRSSWGILSRRSSTLSGVWEGVT</sequence>
<accession>A0A4C1T178</accession>
<dbReference type="Proteomes" id="UP000299102">
    <property type="component" value="Unassembled WGS sequence"/>
</dbReference>
<dbReference type="EMBL" id="BGZK01000030">
    <property type="protein sequence ID" value="GBP08209.1"/>
    <property type="molecule type" value="Genomic_DNA"/>
</dbReference>
<evidence type="ECO:0000313" key="2">
    <source>
        <dbReference type="Proteomes" id="UP000299102"/>
    </source>
</evidence>
<organism evidence="1 2">
    <name type="scientific">Eumeta variegata</name>
    <name type="common">Bagworm moth</name>
    <name type="synonym">Eumeta japonica</name>
    <dbReference type="NCBI Taxonomy" id="151549"/>
    <lineage>
        <taxon>Eukaryota</taxon>
        <taxon>Metazoa</taxon>
        <taxon>Ecdysozoa</taxon>
        <taxon>Arthropoda</taxon>
        <taxon>Hexapoda</taxon>
        <taxon>Insecta</taxon>
        <taxon>Pterygota</taxon>
        <taxon>Neoptera</taxon>
        <taxon>Endopterygota</taxon>
        <taxon>Lepidoptera</taxon>
        <taxon>Glossata</taxon>
        <taxon>Ditrysia</taxon>
        <taxon>Tineoidea</taxon>
        <taxon>Psychidae</taxon>
        <taxon>Oiketicinae</taxon>
        <taxon>Eumeta</taxon>
    </lineage>
</organism>
<protein>
    <submittedName>
        <fullName evidence="1">Uncharacterized protein</fullName>
    </submittedName>
</protein>
<reference evidence="1 2" key="1">
    <citation type="journal article" date="2019" name="Commun. Biol.">
        <title>The bagworm genome reveals a unique fibroin gene that provides high tensile strength.</title>
        <authorList>
            <person name="Kono N."/>
            <person name="Nakamura H."/>
            <person name="Ohtoshi R."/>
            <person name="Tomita M."/>
            <person name="Numata K."/>
            <person name="Arakawa K."/>
        </authorList>
    </citation>
    <scope>NUCLEOTIDE SEQUENCE [LARGE SCALE GENOMIC DNA]</scope>
</reference>
<proteinExistence type="predicted"/>
<evidence type="ECO:0000313" key="1">
    <source>
        <dbReference type="EMBL" id="GBP08209.1"/>
    </source>
</evidence>